<sequence>MGGNRFDVSSPQVQTMTKDSRTHDTQKQDTRIRMKFKPKRIFQMRIAGLAFRDGHVLVHRASHEKFWTFPGGRAEMGERSEETLKREMVEELGVEAKVGRLLWAVENFFHYEGKDWHELGFYYLMDLPETLAFHPGDIIHRVQDGDNELEFRWVAATRQALTELDIPPYFIADEIEHLPQTTRHLVWHDGDLDDK</sequence>
<feature type="compositionally biased region" description="Polar residues" evidence="4">
    <location>
        <begin position="7"/>
        <end position="17"/>
    </location>
</feature>
<evidence type="ECO:0000313" key="7">
    <source>
        <dbReference type="Proteomes" id="UP000192074"/>
    </source>
</evidence>
<name>A0A822V9J9_AGRTU</name>
<dbReference type="PROSITE" id="PS51462">
    <property type="entry name" value="NUDIX"/>
    <property type="match status" value="1"/>
</dbReference>
<proteinExistence type="inferred from homology"/>
<dbReference type="PRINTS" id="PR00502">
    <property type="entry name" value="NUDIXFAMILY"/>
</dbReference>
<evidence type="ECO:0000313" key="6">
    <source>
        <dbReference type="EMBL" id="CVI22424.1"/>
    </source>
</evidence>
<evidence type="ECO:0000256" key="4">
    <source>
        <dbReference type="SAM" id="MobiDB-lite"/>
    </source>
</evidence>
<gene>
    <name evidence="6" type="ORF">AGR4A_Lc40436</name>
</gene>
<organism evidence="6 7">
    <name type="scientific">Agrobacterium tumefaciens str. B6</name>
    <dbReference type="NCBI Taxonomy" id="1183423"/>
    <lineage>
        <taxon>Bacteria</taxon>
        <taxon>Pseudomonadati</taxon>
        <taxon>Pseudomonadota</taxon>
        <taxon>Alphaproteobacteria</taxon>
        <taxon>Hyphomicrobiales</taxon>
        <taxon>Rhizobiaceae</taxon>
        <taxon>Rhizobium/Agrobacterium group</taxon>
        <taxon>Agrobacterium</taxon>
        <taxon>Agrobacterium tumefaciens complex</taxon>
    </lineage>
</organism>
<feature type="region of interest" description="Disordered" evidence="4">
    <location>
        <begin position="1"/>
        <end position="29"/>
    </location>
</feature>
<dbReference type="InterPro" id="IPR015797">
    <property type="entry name" value="NUDIX_hydrolase-like_dom_sf"/>
</dbReference>
<feature type="domain" description="Nudix hydrolase" evidence="5">
    <location>
        <begin position="41"/>
        <end position="177"/>
    </location>
</feature>
<comment type="similarity">
    <text evidence="3">Belongs to the Nudix hydrolase family.</text>
</comment>
<dbReference type="InterPro" id="IPR000086">
    <property type="entry name" value="NUDIX_hydrolase_dom"/>
</dbReference>
<evidence type="ECO:0000256" key="3">
    <source>
        <dbReference type="RuleBase" id="RU003476"/>
    </source>
</evidence>
<dbReference type="PROSITE" id="PS00893">
    <property type="entry name" value="NUDIX_BOX"/>
    <property type="match status" value="1"/>
</dbReference>
<reference evidence="6 7" key="1">
    <citation type="submission" date="2016-01" db="EMBL/GenBank/DDBJ databases">
        <authorList>
            <person name="Regsiter A."/>
            <person name="william w."/>
        </authorList>
    </citation>
    <scope>NUCLEOTIDE SEQUENCE [LARGE SCALE GENOMIC DNA]</scope>
    <source>
        <strain evidence="6 7">B6</strain>
    </source>
</reference>
<comment type="cofactor">
    <cofactor evidence="1">
        <name>Mg(2+)</name>
        <dbReference type="ChEBI" id="CHEBI:18420"/>
    </cofactor>
</comment>
<keyword evidence="2 3" id="KW-0378">Hydrolase</keyword>
<evidence type="ECO:0000256" key="1">
    <source>
        <dbReference type="ARBA" id="ARBA00001946"/>
    </source>
</evidence>
<protein>
    <submittedName>
        <fullName evidence="6">MutT/nudix family protein</fullName>
    </submittedName>
</protein>
<dbReference type="InterPro" id="IPR020084">
    <property type="entry name" value="NUDIX_hydrolase_CS"/>
</dbReference>
<dbReference type="AlphaFoldDB" id="A0A822V9J9"/>
<dbReference type="EMBL" id="FCNL01000034">
    <property type="protein sequence ID" value="CVI22424.1"/>
    <property type="molecule type" value="Genomic_DNA"/>
</dbReference>
<dbReference type="Pfam" id="PF00293">
    <property type="entry name" value="NUDIX"/>
    <property type="match status" value="1"/>
</dbReference>
<dbReference type="PANTHER" id="PTHR43046:SF14">
    <property type="entry name" value="MUTT_NUDIX FAMILY PROTEIN"/>
    <property type="match status" value="1"/>
</dbReference>
<feature type="compositionally biased region" description="Basic and acidic residues" evidence="4">
    <location>
        <begin position="18"/>
        <end position="29"/>
    </location>
</feature>
<dbReference type="InterPro" id="IPR020476">
    <property type="entry name" value="Nudix_hydrolase"/>
</dbReference>
<dbReference type="Gene3D" id="3.90.79.10">
    <property type="entry name" value="Nucleoside Triphosphate Pyrophosphohydrolase"/>
    <property type="match status" value="1"/>
</dbReference>
<evidence type="ECO:0000259" key="5">
    <source>
        <dbReference type="PROSITE" id="PS51462"/>
    </source>
</evidence>
<dbReference type="PANTHER" id="PTHR43046">
    <property type="entry name" value="GDP-MANNOSE MANNOSYL HYDROLASE"/>
    <property type="match status" value="1"/>
</dbReference>
<evidence type="ECO:0000256" key="2">
    <source>
        <dbReference type="ARBA" id="ARBA00022801"/>
    </source>
</evidence>
<comment type="caution">
    <text evidence="6">The sequence shown here is derived from an EMBL/GenBank/DDBJ whole genome shotgun (WGS) entry which is preliminary data.</text>
</comment>
<dbReference type="CDD" id="cd04688">
    <property type="entry name" value="NUDIX_Hydrolase"/>
    <property type="match status" value="1"/>
</dbReference>
<dbReference type="Proteomes" id="UP000192074">
    <property type="component" value="Unassembled WGS sequence"/>
</dbReference>
<dbReference type="GO" id="GO:0016787">
    <property type="term" value="F:hydrolase activity"/>
    <property type="evidence" value="ECO:0007669"/>
    <property type="project" value="UniProtKB-KW"/>
</dbReference>
<accession>A0A822V9J9</accession>
<dbReference type="SUPFAM" id="SSF55811">
    <property type="entry name" value="Nudix"/>
    <property type="match status" value="1"/>
</dbReference>